<proteinExistence type="predicted"/>
<sequence length="117" mass="12909">MAYADMPVIIPLLATGYLLTIYFLLILAQRTVKRGQDPSGQNHSLPYSRLPSLKGKLVEENFNLPNVTISRIRPTSYKLSSGLQPNVYANLAEGSLSEKLDSRGCLSTEIREEVAQG</sequence>
<keyword evidence="1" id="KW-0812">Transmembrane</keyword>
<gene>
    <name evidence="2" type="ORF">Cri9333_3321</name>
</gene>
<dbReference type="OrthoDB" id="516132at2"/>
<evidence type="ECO:0000256" key="1">
    <source>
        <dbReference type="SAM" id="Phobius"/>
    </source>
</evidence>
<reference evidence="2 3" key="1">
    <citation type="submission" date="2012-06" db="EMBL/GenBank/DDBJ databases">
        <title>Finished chromosome of genome of Crinalium epipsammum PCC 9333.</title>
        <authorList>
            <consortium name="US DOE Joint Genome Institute"/>
            <person name="Gugger M."/>
            <person name="Coursin T."/>
            <person name="Rippka R."/>
            <person name="Tandeau De Marsac N."/>
            <person name="Huntemann M."/>
            <person name="Wei C.-L."/>
            <person name="Han J."/>
            <person name="Detter J.C."/>
            <person name="Han C."/>
            <person name="Tapia R."/>
            <person name="Davenport K."/>
            <person name="Daligault H."/>
            <person name="Erkkila T."/>
            <person name="Gu W."/>
            <person name="Munk A.C.C."/>
            <person name="Teshima H."/>
            <person name="Xu Y."/>
            <person name="Chain P."/>
            <person name="Chen A."/>
            <person name="Krypides N."/>
            <person name="Mavromatis K."/>
            <person name="Markowitz V."/>
            <person name="Szeto E."/>
            <person name="Ivanova N."/>
            <person name="Mikhailova N."/>
            <person name="Ovchinnikova G."/>
            <person name="Pagani I."/>
            <person name="Pati A."/>
            <person name="Goodwin L."/>
            <person name="Peters L."/>
            <person name="Pitluck S."/>
            <person name="Woyke T."/>
            <person name="Kerfeld C."/>
        </authorList>
    </citation>
    <scope>NUCLEOTIDE SEQUENCE [LARGE SCALE GENOMIC DNA]</scope>
    <source>
        <strain evidence="2 3">PCC 9333</strain>
    </source>
</reference>
<keyword evidence="1" id="KW-0472">Membrane</keyword>
<protein>
    <submittedName>
        <fullName evidence="2">Uncharacterized protein</fullName>
    </submittedName>
</protein>
<dbReference type="Proteomes" id="UP000010472">
    <property type="component" value="Chromosome"/>
</dbReference>
<evidence type="ECO:0000313" key="3">
    <source>
        <dbReference type="Proteomes" id="UP000010472"/>
    </source>
</evidence>
<dbReference type="AlphaFoldDB" id="K9W328"/>
<keyword evidence="3" id="KW-1185">Reference proteome</keyword>
<dbReference type="EMBL" id="CP003620">
    <property type="protein sequence ID" value="AFZ14152.1"/>
    <property type="molecule type" value="Genomic_DNA"/>
</dbReference>
<dbReference type="HOGENOM" id="CLU_2080866_0_0_3"/>
<dbReference type="eggNOG" id="ENOG502ZV1T">
    <property type="taxonomic scope" value="Bacteria"/>
</dbReference>
<feature type="transmembrane region" description="Helical" evidence="1">
    <location>
        <begin position="6"/>
        <end position="28"/>
    </location>
</feature>
<dbReference type="KEGG" id="cep:Cri9333_3321"/>
<keyword evidence="1" id="KW-1133">Transmembrane helix</keyword>
<organism evidence="2 3">
    <name type="scientific">Crinalium epipsammum PCC 9333</name>
    <dbReference type="NCBI Taxonomy" id="1173022"/>
    <lineage>
        <taxon>Bacteria</taxon>
        <taxon>Bacillati</taxon>
        <taxon>Cyanobacteriota</taxon>
        <taxon>Cyanophyceae</taxon>
        <taxon>Gomontiellales</taxon>
        <taxon>Gomontiellaceae</taxon>
        <taxon>Crinalium</taxon>
    </lineage>
</organism>
<accession>K9W328</accession>
<name>K9W328_9CYAN</name>
<evidence type="ECO:0000313" key="2">
    <source>
        <dbReference type="EMBL" id="AFZ14152.1"/>
    </source>
</evidence>
<dbReference type="RefSeq" id="WP_015204258.1">
    <property type="nucleotide sequence ID" value="NC_019753.1"/>
</dbReference>